<keyword evidence="6" id="KW-1185">Reference proteome</keyword>
<dbReference type="GeneTree" id="ENSGT00990000214155"/>
<dbReference type="Ensembl" id="ENSOMYT00000110853.2">
    <property type="protein sequence ID" value="ENSOMYP00000102219.1"/>
    <property type="gene ID" value="ENSOMYG00000046087.2"/>
</dbReference>
<keyword evidence="3" id="KW-0496">Mitochondrion</keyword>
<dbReference type="SUPFAM" id="SSF51735">
    <property type="entry name" value="NAD(P)-binding Rossmann-fold domains"/>
    <property type="match status" value="1"/>
</dbReference>
<reference evidence="5" key="3">
    <citation type="submission" date="2025-09" db="UniProtKB">
        <authorList>
            <consortium name="Ensembl"/>
        </authorList>
    </citation>
    <scope>IDENTIFICATION</scope>
</reference>
<dbReference type="GO" id="GO:0005739">
    <property type="term" value="C:mitochondrion"/>
    <property type="evidence" value="ECO:0007669"/>
    <property type="project" value="UniProtKB-SubCell"/>
</dbReference>
<evidence type="ECO:0000256" key="2">
    <source>
        <dbReference type="ARBA" id="ARBA00022857"/>
    </source>
</evidence>
<name>A0A8C7UY58_ONCMY</name>
<keyword evidence="2" id="KW-0521">NADP</keyword>
<dbReference type="PANTHER" id="PTHR44889:SF1">
    <property type="entry name" value="INACTIVE HYDROXYSTEROID DEHYDROGENASE-LIKE PROTEIN 1"/>
    <property type="match status" value="1"/>
</dbReference>
<evidence type="ECO:0000256" key="3">
    <source>
        <dbReference type="ARBA" id="ARBA00023128"/>
    </source>
</evidence>
<dbReference type="AlphaFoldDB" id="A0A8C7UY58"/>
<reference evidence="5" key="2">
    <citation type="submission" date="2025-08" db="UniProtKB">
        <authorList>
            <consortium name="Ensembl"/>
        </authorList>
    </citation>
    <scope>IDENTIFICATION</scope>
</reference>
<protein>
    <submittedName>
        <fullName evidence="5">Uncharacterized protein</fullName>
    </submittedName>
</protein>
<proteinExistence type="inferred from homology"/>
<dbReference type="Proteomes" id="UP000694395">
    <property type="component" value="Chromosome 8"/>
</dbReference>
<evidence type="ECO:0000313" key="5">
    <source>
        <dbReference type="Ensembl" id="ENSOMYP00000102219.1"/>
    </source>
</evidence>
<comment type="subcellular location">
    <subcellularLocation>
        <location evidence="1">Mitochondrion</location>
    </subcellularLocation>
</comment>
<organism evidence="5 6">
    <name type="scientific">Oncorhynchus mykiss</name>
    <name type="common">Rainbow trout</name>
    <name type="synonym">Salmo gairdneri</name>
    <dbReference type="NCBI Taxonomy" id="8022"/>
    <lineage>
        <taxon>Eukaryota</taxon>
        <taxon>Metazoa</taxon>
        <taxon>Chordata</taxon>
        <taxon>Craniata</taxon>
        <taxon>Vertebrata</taxon>
        <taxon>Euteleostomi</taxon>
        <taxon>Actinopterygii</taxon>
        <taxon>Neopterygii</taxon>
        <taxon>Teleostei</taxon>
        <taxon>Protacanthopterygii</taxon>
        <taxon>Salmoniformes</taxon>
        <taxon>Salmonidae</taxon>
        <taxon>Salmoninae</taxon>
        <taxon>Oncorhynchus</taxon>
    </lineage>
</organism>
<sequence>MAGVDSFELMYREMSQSSSKGGVSFMVRYSVSNTAKAISETPGVDTMVLVANFSQSDTGCKPVKDTLRGQKYRPPTHIAATTLMTRLVLLGMVGRRRGAVVNISSGACYRPSPSKAPLSCSTGAPHGASAGGSLVPQSVVYACHAISTLGISHRTTGYCPRKLQVHRSLCACE</sequence>
<dbReference type="InterPro" id="IPR036291">
    <property type="entry name" value="NAD(P)-bd_dom_sf"/>
</dbReference>
<dbReference type="PANTHER" id="PTHR44889">
    <property type="entry name" value="INACTIVE HYDROXYSTEROID DEHYDROGENASE-LIKE PROTEIN 1"/>
    <property type="match status" value="1"/>
</dbReference>
<evidence type="ECO:0000256" key="4">
    <source>
        <dbReference type="ARBA" id="ARBA00038261"/>
    </source>
</evidence>
<reference evidence="5" key="1">
    <citation type="submission" date="2020-07" db="EMBL/GenBank/DDBJ databases">
        <title>A long reads based de novo assembly of the rainbow trout Arlee double haploid line genome.</title>
        <authorList>
            <person name="Gao G."/>
            <person name="Palti Y."/>
        </authorList>
    </citation>
    <scope>NUCLEOTIDE SEQUENCE [LARGE SCALE GENOMIC DNA]</scope>
</reference>
<dbReference type="Gene3D" id="3.40.50.720">
    <property type="entry name" value="NAD(P)-binding Rossmann-like Domain"/>
    <property type="match status" value="1"/>
</dbReference>
<dbReference type="InterPro" id="IPR052149">
    <property type="entry name" value="17-beta-HSD3-like"/>
</dbReference>
<comment type="similarity">
    <text evidence="4">Belongs to the short-chain dehydrogenases/reductases (SDR) family. 17-beta-HSD 3 subfamily.</text>
</comment>
<accession>A0A8C7UY58</accession>
<evidence type="ECO:0000313" key="6">
    <source>
        <dbReference type="Proteomes" id="UP000694395"/>
    </source>
</evidence>
<evidence type="ECO:0000256" key="1">
    <source>
        <dbReference type="ARBA" id="ARBA00004173"/>
    </source>
</evidence>